<dbReference type="InterPro" id="IPR055358">
    <property type="entry name" value="CHCR"/>
</dbReference>
<dbReference type="InterPro" id="IPR036926">
    <property type="entry name" value="Thymidate_synth/dCMP_Mease_sf"/>
</dbReference>
<dbReference type="AlphaFoldDB" id="A0A2U1QHR7"/>
<dbReference type="PANTHER" id="PTHR10292:SF34">
    <property type="entry name" value="CLATHRIN HEAVY CHAIN 1-RELATED"/>
    <property type="match status" value="1"/>
</dbReference>
<dbReference type="Pfam" id="PF00637">
    <property type="entry name" value="Clathrin"/>
    <property type="match status" value="1"/>
</dbReference>
<accession>A0A2U1QHR7</accession>
<dbReference type="GO" id="GO:0005886">
    <property type="term" value="C:plasma membrane"/>
    <property type="evidence" value="ECO:0007669"/>
    <property type="project" value="TreeGrafter"/>
</dbReference>
<feature type="repeat" description="CHCR" evidence="1">
    <location>
        <begin position="233"/>
        <end position="293"/>
    </location>
</feature>
<dbReference type="Proteomes" id="UP000245207">
    <property type="component" value="Unassembled WGS sequence"/>
</dbReference>
<dbReference type="InterPro" id="IPR016024">
    <property type="entry name" value="ARM-type_fold"/>
</dbReference>
<dbReference type="GO" id="GO:0005794">
    <property type="term" value="C:Golgi apparatus"/>
    <property type="evidence" value="ECO:0007669"/>
    <property type="project" value="TreeGrafter"/>
</dbReference>
<dbReference type="SUPFAM" id="SSF55831">
    <property type="entry name" value="Thymidylate synthase/dCMP hydroxymethylase"/>
    <property type="match status" value="1"/>
</dbReference>
<dbReference type="OrthoDB" id="1718092at2759"/>
<dbReference type="GO" id="GO:0071439">
    <property type="term" value="C:clathrin complex"/>
    <property type="evidence" value="ECO:0007669"/>
    <property type="project" value="TreeGrafter"/>
</dbReference>
<dbReference type="EMBL" id="PKPP01000118">
    <property type="protein sequence ID" value="PWA97522.1"/>
    <property type="molecule type" value="Genomic_DNA"/>
</dbReference>
<dbReference type="InterPro" id="IPR000547">
    <property type="entry name" value="Clathrin_H-chain/VPS_repeat"/>
</dbReference>
<proteinExistence type="predicted"/>
<protein>
    <submittedName>
        <fullName evidence="2">Clathrin heavy chain 1</fullName>
    </submittedName>
</protein>
<dbReference type="SUPFAM" id="SSF48371">
    <property type="entry name" value="ARM repeat"/>
    <property type="match status" value="1"/>
</dbReference>
<keyword evidence="3" id="KW-1185">Reference proteome</keyword>
<dbReference type="GO" id="GO:0006898">
    <property type="term" value="P:receptor-mediated endocytosis"/>
    <property type="evidence" value="ECO:0007669"/>
    <property type="project" value="TreeGrafter"/>
</dbReference>
<organism evidence="2 3">
    <name type="scientific">Artemisia annua</name>
    <name type="common">Sweet wormwood</name>
    <dbReference type="NCBI Taxonomy" id="35608"/>
    <lineage>
        <taxon>Eukaryota</taxon>
        <taxon>Viridiplantae</taxon>
        <taxon>Streptophyta</taxon>
        <taxon>Embryophyta</taxon>
        <taxon>Tracheophyta</taxon>
        <taxon>Spermatophyta</taxon>
        <taxon>Magnoliopsida</taxon>
        <taxon>eudicotyledons</taxon>
        <taxon>Gunneridae</taxon>
        <taxon>Pentapetalae</taxon>
        <taxon>asterids</taxon>
        <taxon>campanulids</taxon>
        <taxon>Asterales</taxon>
        <taxon>Asteraceae</taxon>
        <taxon>Asteroideae</taxon>
        <taxon>Anthemideae</taxon>
        <taxon>Artemisiinae</taxon>
        <taxon>Artemisia</taxon>
    </lineage>
</organism>
<dbReference type="GO" id="GO:0032051">
    <property type="term" value="F:clathrin light chain binding"/>
    <property type="evidence" value="ECO:0007669"/>
    <property type="project" value="TreeGrafter"/>
</dbReference>
<name>A0A2U1QHR7_ARTAN</name>
<evidence type="ECO:0000313" key="2">
    <source>
        <dbReference type="EMBL" id="PWA97522.1"/>
    </source>
</evidence>
<evidence type="ECO:0000313" key="3">
    <source>
        <dbReference type="Proteomes" id="UP000245207"/>
    </source>
</evidence>
<dbReference type="PROSITE" id="PS50236">
    <property type="entry name" value="CHCR"/>
    <property type="match status" value="1"/>
</dbReference>
<dbReference type="STRING" id="35608.A0A2U1QHR7"/>
<evidence type="ECO:0000256" key="1">
    <source>
        <dbReference type="PROSITE-ProRule" id="PRU01006"/>
    </source>
</evidence>
<comment type="caution">
    <text evidence="2">The sequence shown here is derived from an EMBL/GenBank/DDBJ whole genome shotgun (WGS) entry which is preliminary data.</text>
</comment>
<dbReference type="GO" id="GO:0009506">
    <property type="term" value="C:plasmodesma"/>
    <property type="evidence" value="ECO:0007669"/>
    <property type="project" value="TreeGrafter"/>
</dbReference>
<dbReference type="PANTHER" id="PTHR10292">
    <property type="entry name" value="CLATHRIN HEAVY CHAIN RELATED"/>
    <property type="match status" value="1"/>
</dbReference>
<sequence length="293" mass="32190">MEQIGSQFQSANKKRVVLGDSFNIKEDASLPVESSETDVEVVRALDSQKNVEPSLSVEGSKENTAIGHMFASDASVQVEQGSAMESDNKETDDQPKSHIFGLSLVHQDNKETMENDGILQVESAVASGLRNPSSTVRNETSTDLVEKVVLGIDGHCVKLVESRKTSQSEQEPESNSGGQECIKRLESLDVSGNVKTSVALFKHYYVALKKVFWLGGLEELLWFISGSTSAKVAKEYCEQLGVDACIQLFEQFKSYEGIYFFLGSNLSSREDPEIHFKYIEAAAKTGQIKESSV</sequence>
<gene>
    <name evidence="2" type="ORF">CTI12_AA028580</name>
</gene>
<dbReference type="GO" id="GO:0009507">
    <property type="term" value="C:chloroplast"/>
    <property type="evidence" value="ECO:0007669"/>
    <property type="project" value="TreeGrafter"/>
</dbReference>
<reference evidence="2 3" key="1">
    <citation type="journal article" date="2018" name="Mol. Plant">
        <title>The genome of Artemisia annua provides insight into the evolution of Asteraceae family and artemisinin biosynthesis.</title>
        <authorList>
            <person name="Shen Q."/>
            <person name="Zhang L."/>
            <person name="Liao Z."/>
            <person name="Wang S."/>
            <person name="Yan T."/>
            <person name="Shi P."/>
            <person name="Liu M."/>
            <person name="Fu X."/>
            <person name="Pan Q."/>
            <person name="Wang Y."/>
            <person name="Lv Z."/>
            <person name="Lu X."/>
            <person name="Zhang F."/>
            <person name="Jiang W."/>
            <person name="Ma Y."/>
            <person name="Chen M."/>
            <person name="Hao X."/>
            <person name="Li L."/>
            <person name="Tang Y."/>
            <person name="Lv G."/>
            <person name="Zhou Y."/>
            <person name="Sun X."/>
            <person name="Brodelius P.E."/>
            <person name="Rose J.K.C."/>
            <person name="Tang K."/>
        </authorList>
    </citation>
    <scope>NUCLEOTIDE SEQUENCE [LARGE SCALE GENOMIC DNA]</scope>
    <source>
        <strain evidence="3">cv. Huhao1</strain>
        <tissue evidence="2">Leaf</tissue>
    </source>
</reference>
<dbReference type="GO" id="GO:0006886">
    <property type="term" value="P:intracellular protein transport"/>
    <property type="evidence" value="ECO:0007669"/>
    <property type="project" value="UniProtKB-UniRule"/>
</dbReference>